<dbReference type="InterPro" id="IPR045071">
    <property type="entry name" value="BBP-like"/>
</dbReference>
<feature type="region of interest" description="Disordered" evidence="2">
    <location>
        <begin position="1"/>
        <end position="29"/>
    </location>
</feature>
<reference evidence="5" key="1">
    <citation type="submission" date="2016-11" db="UniProtKB">
        <authorList>
            <consortium name="WormBaseParasite"/>
        </authorList>
    </citation>
    <scope>IDENTIFICATION</scope>
</reference>
<feature type="compositionally biased region" description="Gly residues" evidence="2">
    <location>
        <begin position="203"/>
        <end position="217"/>
    </location>
</feature>
<feature type="compositionally biased region" description="Low complexity" evidence="2">
    <location>
        <begin position="309"/>
        <end position="321"/>
    </location>
</feature>
<dbReference type="GO" id="GO:0000381">
    <property type="term" value="P:regulation of alternative mRNA splicing, via spliceosome"/>
    <property type="evidence" value="ECO:0007669"/>
    <property type="project" value="TreeGrafter"/>
</dbReference>
<feature type="region of interest" description="Disordered" evidence="2">
    <location>
        <begin position="199"/>
        <end position="329"/>
    </location>
</feature>
<dbReference type="GO" id="GO:0005634">
    <property type="term" value="C:nucleus"/>
    <property type="evidence" value="ECO:0007669"/>
    <property type="project" value="TreeGrafter"/>
</dbReference>
<evidence type="ECO:0000259" key="3">
    <source>
        <dbReference type="Pfam" id="PF22675"/>
    </source>
</evidence>
<dbReference type="Pfam" id="PF22675">
    <property type="entry name" value="KH-I_KHDC4-BBP"/>
    <property type="match status" value="1"/>
</dbReference>
<keyword evidence="1" id="KW-0694">RNA-binding</keyword>
<dbReference type="InterPro" id="IPR055256">
    <property type="entry name" value="KH_1_KHDC4/BBP-like"/>
</dbReference>
<evidence type="ECO:0000256" key="2">
    <source>
        <dbReference type="SAM" id="MobiDB-lite"/>
    </source>
</evidence>
<dbReference type="GO" id="GO:0003729">
    <property type="term" value="F:mRNA binding"/>
    <property type="evidence" value="ECO:0007669"/>
    <property type="project" value="TreeGrafter"/>
</dbReference>
<dbReference type="Gene3D" id="3.30.1370.10">
    <property type="entry name" value="K Homology domain, type 1"/>
    <property type="match status" value="1"/>
</dbReference>
<proteinExistence type="predicted"/>
<feature type="compositionally biased region" description="Gly residues" evidence="2">
    <location>
        <begin position="272"/>
        <end position="292"/>
    </location>
</feature>
<evidence type="ECO:0000313" key="5">
    <source>
        <dbReference type="WBParaSite" id="maker-uti_cns_0001472-snap-gene-0.11-mRNA-1"/>
    </source>
</evidence>
<sequence>MTEHDDGQGELDMSHGGVGGFRSQRDQQRQQEIEYYEEELSRLDDSYPCARNALELEIHRVRGGVMDMIDVVNNRKCKVRCRIAIPQDNFPGFNFVGKLLGSGGSTLKKLQEDCNVKMAILGRGSMRDPQKEQEAFESGDPKYQHLKQALHLQIDCVDAPEEAYYRISRAVYEAKNIMIPDPSELAAAAAASGYGAPGPFPPGRGGFPGGGGGPRGGRGGRGRGGRGGGAPHVPADFDGYGGGGGGFDGEAGGYRGGRGGGGRGHRGDFRGGSRGGGSRGGRGGFGGGGGDNGHSFGQDYGQSFGGGKAPPSRGRGGPAPRRGSHPYGRGIFRLSSGQSALLIFNC</sequence>
<evidence type="ECO:0000256" key="1">
    <source>
        <dbReference type="ARBA" id="ARBA00022884"/>
    </source>
</evidence>
<dbReference type="PANTHER" id="PTHR11208">
    <property type="entry name" value="RNA-BINDING PROTEIN RELATED"/>
    <property type="match status" value="1"/>
</dbReference>
<feature type="compositionally biased region" description="Gly residues" evidence="2">
    <location>
        <begin position="239"/>
        <end position="262"/>
    </location>
</feature>
<organism evidence="4 5">
    <name type="scientific">Macrostomum lignano</name>
    <dbReference type="NCBI Taxonomy" id="282301"/>
    <lineage>
        <taxon>Eukaryota</taxon>
        <taxon>Metazoa</taxon>
        <taxon>Spiralia</taxon>
        <taxon>Lophotrochozoa</taxon>
        <taxon>Platyhelminthes</taxon>
        <taxon>Rhabditophora</taxon>
        <taxon>Macrostomorpha</taxon>
        <taxon>Macrostomida</taxon>
        <taxon>Macrostomidae</taxon>
        <taxon>Macrostomum</taxon>
    </lineage>
</organism>
<feature type="domain" description="KHDC4/BBP-like KH-domain type I" evidence="3">
    <location>
        <begin position="90"/>
        <end position="137"/>
    </location>
</feature>
<dbReference type="PANTHER" id="PTHR11208:SF42">
    <property type="entry name" value="QUAKING RELATED 54B, ISOFORM E"/>
    <property type="match status" value="1"/>
</dbReference>
<protein>
    <submittedName>
        <fullName evidence="5">KH_dom_type_1 domain-containing protein</fullName>
    </submittedName>
</protein>
<accession>A0A1I8GCA0</accession>
<dbReference type="AlphaFoldDB" id="A0A1I8GCA0"/>
<evidence type="ECO:0000313" key="4">
    <source>
        <dbReference type="Proteomes" id="UP000095280"/>
    </source>
</evidence>
<dbReference type="InterPro" id="IPR036612">
    <property type="entry name" value="KH_dom_type_1_sf"/>
</dbReference>
<dbReference type="Proteomes" id="UP000095280">
    <property type="component" value="Unplaced"/>
</dbReference>
<dbReference type="WBParaSite" id="maker-uti_cns_0001472-snap-gene-0.11-mRNA-1">
    <property type="protein sequence ID" value="maker-uti_cns_0001472-snap-gene-0.11-mRNA-1"/>
    <property type="gene ID" value="maker-uti_cns_0001472-snap-gene-0.11"/>
</dbReference>
<name>A0A1I8GCA0_9PLAT</name>
<dbReference type="SUPFAM" id="SSF54791">
    <property type="entry name" value="Eukaryotic type KH-domain (KH-domain type I)"/>
    <property type="match status" value="1"/>
</dbReference>
<keyword evidence="4" id="KW-1185">Reference proteome</keyword>